<gene>
    <name evidence="11" type="primary">prsA</name>
    <name evidence="14" type="ORF">R4Z09_05440</name>
</gene>
<evidence type="ECO:0000256" key="1">
    <source>
        <dbReference type="ARBA" id="ARBA00000971"/>
    </source>
</evidence>
<comment type="catalytic activity">
    <reaction evidence="1 11">
        <text>[protein]-peptidylproline (omega=180) = [protein]-peptidylproline (omega=0)</text>
        <dbReference type="Rhea" id="RHEA:16237"/>
        <dbReference type="Rhea" id="RHEA-COMP:10747"/>
        <dbReference type="Rhea" id="RHEA-COMP:10748"/>
        <dbReference type="ChEBI" id="CHEBI:83833"/>
        <dbReference type="ChEBI" id="CHEBI:83834"/>
        <dbReference type="EC" id="5.2.1.8"/>
    </reaction>
</comment>
<dbReference type="EC" id="5.2.1.8" evidence="11"/>
<dbReference type="InterPro" id="IPR046357">
    <property type="entry name" value="PPIase_dom_sf"/>
</dbReference>
<evidence type="ECO:0000256" key="6">
    <source>
        <dbReference type="ARBA" id="ARBA00023110"/>
    </source>
</evidence>
<dbReference type="GO" id="GO:0003755">
    <property type="term" value="F:peptidyl-prolyl cis-trans isomerase activity"/>
    <property type="evidence" value="ECO:0007669"/>
    <property type="project" value="UniProtKB-EC"/>
</dbReference>
<dbReference type="PROSITE" id="PS01096">
    <property type="entry name" value="PPIC_PPIASE_1"/>
    <property type="match status" value="1"/>
</dbReference>
<comment type="similarity">
    <text evidence="3 11">Belongs to the PrsA family.</text>
</comment>
<evidence type="ECO:0000256" key="10">
    <source>
        <dbReference type="ARBA" id="ARBA00023288"/>
    </source>
</evidence>
<evidence type="ECO:0000256" key="9">
    <source>
        <dbReference type="ARBA" id="ARBA00023235"/>
    </source>
</evidence>
<evidence type="ECO:0000313" key="15">
    <source>
        <dbReference type="Proteomes" id="UP001357223"/>
    </source>
</evidence>
<dbReference type="EMBL" id="CP137640">
    <property type="protein sequence ID" value="WVX82426.1"/>
    <property type="molecule type" value="Genomic_DNA"/>
</dbReference>
<dbReference type="HAMAP" id="MF_01145">
    <property type="entry name" value="Foldase_PrsA"/>
    <property type="match status" value="1"/>
</dbReference>
<protein>
    <recommendedName>
        <fullName evidence="11">Foldase protein PrsA</fullName>
        <ecNumber evidence="11">5.2.1.8</ecNumber>
    </recommendedName>
</protein>
<dbReference type="PANTHER" id="PTHR47245">
    <property type="entry name" value="PEPTIDYLPROLYL ISOMERASE"/>
    <property type="match status" value="1"/>
</dbReference>
<keyword evidence="10 11" id="KW-0449">Lipoprotein</keyword>
<dbReference type="InterPro" id="IPR023058">
    <property type="entry name" value="PPIase_PpiC_CS"/>
</dbReference>
<keyword evidence="15" id="KW-1185">Reference proteome</keyword>
<sequence>MKKWILPLTLAAGILTLSACNGGSDSVAESKAGNITKDEFYEAMKDKQGEMVLQQLLYTKVLSDKYKVTDKDLDEKVKEYKEQLGDTFYLQYGFEDEAAFKKDENVKLEVLIEKAVLKDVKEEDIKKYYEENYKPEIKARHILVKDEETAKEVKAKLDAGEKFEDLAKEYSTDGSAEKGGDLGWFGPGAMVPEFEKAAYALDVNEISEPVKSQFGYHIIQVTEKKEAEPFDKVKDEMEKKYKASKMTQENIMATINKEMKAADVKINDEDLKGVLGEETAKDESKK</sequence>
<evidence type="ECO:0000256" key="5">
    <source>
        <dbReference type="ARBA" id="ARBA00022729"/>
    </source>
</evidence>
<dbReference type="RefSeq" id="WP_338451328.1">
    <property type="nucleotide sequence ID" value="NZ_CP137640.1"/>
</dbReference>
<keyword evidence="9 11" id="KW-0413">Isomerase</keyword>
<dbReference type="InterPro" id="IPR023059">
    <property type="entry name" value="Foldase_PrsA"/>
</dbReference>
<evidence type="ECO:0000256" key="11">
    <source>
        <dbReference type="HAMAP-Rule" id="MF_01145"/>
    </source>
</evidence>
<dbReference type="SUPFAM" id="SSF109998">
    <property type="entry name" value="Triger factor/SurA peptide-binding domain-like"/>
    <property type="match status" value="1"/>
</dbReference>
<dbReference type="InterPro" id="IPR050245">
    <property type="entry name" value="PrsA_foldase"/>
</dbReference>
<keyword evidence="5 11" id="KW-0732">Signal</keyword>
<evidence type="ECO:0000256" key="8">
    <source>
        <dbReference type="ARBA" id="ARBA00023139"/>
    </source>
</evidence>
<evidence type="ECO:0000313" key="14">
    <source>
        <dbReference type="EMBL" id="WVX82426.1"/>
    </source>
</evidence>
<dbReference type="PANTHER" id="PTHR47245:SF1">
    <property type="entry name" value="FOLDASE PROTEIN PRSA"/>
    <property type="match status" value="1"/>
</dbReference>
<keyword evidence="6 11" id="KW-0697">Rotamase</keyword>
<evidence type="ECO:0000256" key="12">
    <source>
        <dbReference type="SAM" id="SignalP"/>
    </source>
</evidence>
<evidence type="ECO:0000256" key="3">
    <source>
        <dbReference type="ARBA" id="ARBA00006071"/>
    </source>
</evidence>
<feature type="signal peptide" evidence="12">
    <location>
        <begin position="1"/>
        <end position="19"/>
    </location>
</feature>
<evidence type="ECO:0000256" key="2">
    <source>
        <dbReference type="ARBA" id="ARBA00004193"/>
    </source>
</evidence>
<evidence type="ECO:0000256" key="4">
    <source>
        <dbReference type="ARBA" id="ARBA00022475"/>
    </source>
</evidence>
<keyword evidence="4 11" id="KW-1003">Cell membrane</keyword>
<dbReference type="Proteomes" id="UP001357223">
    <property type="component" value="Chromosome"/>
</dbReference>
<evidence type="ECO:0000259" key="13">
    <source>
        <dbReference type="PROSITE" id="PS50198"/>
    </source>
</evidence>
<dbReference type="Gene3D" id="3.10.50.40">
    <property type="match status" value="1"/>
</dbReference>
<dbReference type="InterPro" id="IPR027304">
    <property type="entry name" value="Trigger_fact/SurA_dom_sf"/>
</dbReference>
<comment type="function">
    <text evidence="11">Plays a major role in protein secretion by helping the post-translocational extracellular folding of several secreted proteins.</text>
</comment>
<proteinExistence type="inferred from homology"/>
<accession>A0ABZ2CH34</accession>
<comment type="subcellular location">
    <subcellularLocation>
        <location evidence="2 11">Cell membrane</location>
        <topology evidence="2 11">Lipid-anchor</topology>
    </subcellularLocation>
</comment>
<feature type="chain" id="PRO_5045545648" description="Foldase protein PrsA" evidence="12">
    <location>
        <begin position="20"/>
        <end position="286"/>
    </location>
</feature>
<reference evidence="14 15" key="1">
    <citation type="submission" date="2023-10" db="EMBL/GenBank/DDBJ databases">
        <title>Niallia locisalis sp.nov. isolated from a salt pond sample.</title>
        <authorList>
            <person name="Li X.-J."/>
            <person name="Dong L."/>
        </authorList>
    </citation>
    <scope>NUCLEOTIDE SEQUENCE [LARGE SCALE GENOMIC DNA]</scope>
    <source>
        <strain evidence="14 15">DSM 29761</strain>
    </source>
</reference>
<evidence type="ECO:0000256" key="7">
    <source>
        <dbReference type="ARBA" id="ARBA00023136"/>
    </source>
</evidence>
<dbReference type="PROSITE" id="PS50198">
    <property type="entry name" value="PPIC_PPIASE_2"/>
    <property type="match status" value="1"/>
</dbReference>
<dbReference type="Pfam" id="PF13616">
    <property type="entry name" value="Rotamase_3"/>
    <property type="match status" value="1"/>
</dbReference>
<dbReference type="InterPro" id="IPR000297">
    <property type="entry name" value="PPIase_PpiC"/>
</dbReference>
<organism evidence="14 15">
    <name type="scientific">Niallia oryzisoli</name>
    <dbReference type="NCBI Taxonomy" id="1737571"/>
    <lineage>
        <taxon>Bacteria</taxon>
        <taxon>Bacillati</taxon>
        <taxon>Bacillota</taxon>
        <taxon>Bacilli</taxon>
        <taxon>Bacillales</taxon>
        <taxon>Bacillaceae</taxon>
        <taxon>Niallia</taxon>
    </lineage>
</organism>
<feature type="domain" description="PpiC" evidence="13">
    <location>
        <begin position="134"/>
        <end position="223"/>
    </location>
</feature>
<dbReference type="PROSITE" id="PS51257">
    <property type="entry name" value="PROKAR_LIPOPROTEIN"/>
    <property type="match status" value="1"/>
</dbReference>
<keyword evidence="7 11" id="KW-0472">Membrane</keyword>
<keyword evidence="8 11" id="KW-0564">Palmitate</keyword>
<dbReference type="SUPFAM" id="SSF54534">
    <property type="entry name" value="FKBP-like"/>
    <property type="match status" value="1"/>
</dbReference>
<name>A0ABZ2CH34_9BACI</name>